<accession>A0A3S0PS86</accession>
<dbReference type="Proteomes" id="UP000276953">
    <property type="component" value="Unassembled WGS sequence"/>
</dbReference>
<dbReference type="Pfam" id="PF07971">
    <property type="entry name" value="Glyco_hydro_92"/>
    <property type="match status" value="1"/>
</dbReference>
<protein>
    <recommendedName>
        <fullName evidence="1">Glycosyl hydrolase family 92 domain-containing protein</fullName>
    </recommendedName>
</protein>
<evidence type="ECO:0000313" key="2">
    <source>
        <dbReference type="EMBL" id="RTZ49671.1"/>
    </source>
</evidence>
<gene>
    <name evidence="2" type="ORF">EJ377_04775</name>
</gene>
<dbReference type="EMBL" id="RYFC01000001">
    <property type="protein sequence ID" value="RTZ49671.1"/>
    <property type="molecule type" value="Genomic_DNA"/>
</dbReference>
<feature type="domain" description="Glycosyl hydrolase family 92" evidence="1">
    <location>
        <begin position="7"/>
        <end position="53"/>
    </location>
</feature>
<proteinExistence type="predicted"/>
<organism evidence="2 3">
    <name type="scientific">Chryseobacterium arthrosphaerae</name>
    <dbReference type="NCBI Taxonomy" id="651561"/>
    <lineage>
        <taxon>Bacteria</taxon>
        <taxon>Pseudomonadati</taxon>
        <taxon>Bacteroidota</taxon>
        <taxon>Flavobacteriia</taxon>
        <taxon>Flavobacteriales</taxon>
        <taxon>Weeksellaceae</taxon>
        <taxon>Chryseobacterium group</taxon>
        <taxon>Chryseobacterium</taxon>
    </lineage>
</organism>
<dbReference type="InterPro" id="IPR012939">
    <property type="entry name" value="Glyco_hydro_92"/>
</dbReference>
<dbReference type="AlphaFoldDB" id="A0A3S0PS86"/>
<sequence length="72" mass="8358">MGQRAFKIEVKSDDRNKLSVFYTALYHVFTQPNTNMDADGRYRGRDNKLYTANGLIITLYFRFGIHSEGHTP</sequence>
<comment type="caution">
    <text evidence="2">The sequence shown here is derived from an EMBL/GenBank/DDBJ whole genome shotgun (WGS) entry which is preliminary data.</text>
</comment>
<evidence type="ECO:0000259" key="1">
    <source>
        <dbReference type="Pfam" id="PF07971"/>
    </source>
</evidence>
<name>A0A3S0PS86_9FLAO</name>
<evidence type="ECO:0000313" key="3">
    <source>
        <dbReference type="Proteomes" id="UP000276953"/>
    </source>
</evidence>
<reference evidence="2 3" key="1">
    <citation type="submission" date="2018-12" db="EMBL/GenBank/DDBJ databases">
        <title>Draft Genome Sequence of Chryseobacterium arthrosphaerae strain ED882-96 Isolated from the Blood of a Patient with Liver Cirrhosis in Taiwan.</title>
        <authorList>
            <person name="Lin J.-N."/>
            <person name="Lai C.-H."/>
            <person name="Yang C.-H."/>
            <person name="Huang Y.-H."/>
        </authorList>
    </citation>
    <scope>NUCLEOTIDE SEQUENCE [LARGE SCALE GENOMIC DNA]</scope>
    <source>
        <strain evidence="2 3">ED882-96</strain>
    </source>
</reference>